<dbReference type="AlphaFoldDB" id="Q5JEZ0"/>
<keyword evidence="5" id="KW-0472">Membrane</keyword>
<evidence type="ECO:0000313" key="6">
    <source>
        <dbReference type="EMBL" id="BAD84850.1"/>
    </source>
</evidence>
<dbReference type="STRING" id="69014.TK0661"/>
<gene>
    <name evidence="6" type="ordered locus">TK0661</name>
</gene>
<dbReference type="PATRIC" id="fig|69014.16.peg.642"/>
<keyword evidence="7" id="KW-1185">Reference proteome</keyword>
<comment type="subcellular location">
    <subcellularLocation>
        <location evidence="1">Cell envelope</location>
    </subcellularLocation>
</comment>
<sequence length="333" mass="36727">MRRALLIVAVVIALSGLFFPPATASGEKPLVVATIGPLGSIVREAFPGVDVVVLIPPGVDPHDYQMTAEQVELVQRASVIVTTGGHLPVEKRMVELKENGEIAGKILLVDDYKKYGFRYLKEHWYNEKDNPHGVWLDPYNAIAIAEATEEALIQSDPARENEYRLQFEAFKARVLGIVEAYRALINSNATAVIQMPPDQYALEWLGIKAVEALKPEEEVPAKGVDTLVEKAKEADILVYGLDSPDQMKKAMMELAEKSEKPLAGITVFWSSGNYTEWLVKNTAAIIEALKGESLRETPQETRKETGTNTERYILLSLLTGIVLGTALGVIMKK</sequence>
<evidence type="ECO:0000256" key="5">
    <source>
        <dbReference type="SAM" id="Phobius"/>
    </source>
</evidence>
<dbReference type="PANTHER" id="PTHR42953">
    <property type="entry name" value="HIGH-AFFINITY ZINC UPTAKE SYSTEM PROTEIN ZNUA-RELATED"/>
    <property type="match status" value="1"/>
</dbReference>
<keyword evidence="5" id="KW-1133">Transmembrane helix</keyword>
<dbReference type="PhylomeDB" id="Q5JEZ0"/>
<dbReference type="InParanoid" id="Q5JEZ0"/>
<organism evidence="6 7">
    <name type="scientific">Thermococcus kodakarensis (strain ATCC BAA-918 / JCM 12380 / KOD1)</name>
    <name type="common">Pyrococcus kodakaraensis (strain KOD1)</name>
    <dbReference type="NCBI Taxonomy" id="69014"/>
    <lineage>
        <taxon>Archaea</taxon>
        <taxon>Methanobacteriati</taxon>
        <taxon>Methanobacteriota</taxon>
        <taxon>Thermococci</taxon>
        <taxon>Thermococcales</taxon>
        <taxon>Thermococcaceae</taxon>
        <taxon>Thermococcus</taxon>
    </lineage>
</organism>
<evidence type="ECO:0000256" key="1">
    <source>
        <dbReference type="ARBA" id="ARBA00004196"/>
    </source>
</evidence>
<feature type="transmembrane region" description="Helical" evidence="5">
    <location>
        <begin position="312"/>
        <end position="331"/>
    </location>
</feature>
<dbReference type="Pfam" id="PF01297">
    <property type="entry name" value="ZnuA"/>
    <property type="match status" value="1"/>
</dbReference>
<dbReference type="GeneID" id="78447176"/>
<dbReference type="GO" id="GO:0071281">
    <property type="term" value="P:cellular response to iron ion"/>
    <property type="evidence" value="ECO:0000318"/>
    <property type="project" value="GO_Central"/>
</dbReference>
<evidence type="ECO:0000256" key="2">
    <source>
        <dbReference type="ARBA" id="ARBA00022448"/>
    </source>
</evidence>
<dbReference type="OrthoDB" id="50488at2157"/>
<reference evidence="6 7" key="1">
    <citation type="journal article" date="2005" name="Genome Res.">
        <title>Complete genome sequence of the hyperthermophilic archaeon Thermococcus kodakaraensis KOD1 and comparison with Pyrococcus genomes.</title>
        <authorList>
            <person name="Fukui T."/>
            <person name="Atomi H."/>
            <person name="Kanai T."/>
            <person name="Matsumi R."/>
            <person name="Fujiwara S."/>
            <person name="Imanaka T."/>
        </authorList>
    </citation>
    <scope>NUCLEOTIDE SEQUENCE [LARGE SCALE GENOMIC DNA]</scope>
    <source>
        <strain evidence="7">ATCC BAA-918 / JCM 12380 / KOD1</strain>
    </source>
</reference>
<dbReference type="HOGENOM" id="CLU_067263_0_0_2"/>
<dbReference type="PANTHER" id="PTHR42953:SF1">
    <property type="entry name" value="METAL-BINDING PROTEIN HI_0362-RELATED"/>
    <property type="match status" value="1"/>
</dbReference>
<evidence type="ECO:0000256" key="4">
    <source>
        <dbReference type="ARBA" id="ARBA00022729"/>
    </source>
</evidence>
<name>Q5JEZ0_THEKO</name>
<dbReference type="InterPro" id="IPR006127">
    <property type="entry name" value="ZnuA-like"/>
</dbReference>
<dbReference type="SUPFAM" id="SSF53807">
    <property type="entry name" value="Helical backbone' metal receptor"/>
    <property type="match status" value="1"/>
</dbReference>
<evidence type="ECO:0000256" key="3">
    <source>
        <dbReference type="ARBA" id="ARBA00022723"/>
    </source>
</evidence>
<dbReference type="InterPro" id="IPR050492">
    <property type="entry name" value="Bact_metal-bind_prot9"/>
</dbReference>
<keyword evidence="3" id="KW-0479">Metal-binding</keyword>
<dbReference type="EMBL" id="AP006878">
    <property type="protein sequence ID" value="BAD84850.1"/>
    <property type="molecule type" value="Genomic_DNA"/>
</dbReference>
<evidence type="ECO:0000313" key="7">
    <source>
        <dbReference type="Proteomes" id="UP000000536"/>
    </source>
</evidence>
<dbReference type="eggNOG" id="arCOG01005">
    <property type="taxonomic scope" value="Archaea"/>
</dbReference>
<protein>
    <submittedName>
        <fullName evidence="6">ABC-type manganese/zinc transport system, periplasmic component</fullName>
    </submittedName>
</protein>
<keyword evidence="4" id="KW-0732">Signal</keyword>
<keyword evidence="2" id="KW-0813">Transport</keyword>
<dbReference type="GO" id="GO:0030001">
    <property type="term" value="P:metal ion transport"/>
    <property type="evidence" value="ECO:0007669"/>
    <property type="project" value="InterPro"/>
</dbReference>
<dbReference type="RefSeq" id="WP_011249612.1">
    <property type="nucleotide sequence ID" value="NC_006624.1"/>
</dbReference>
<keyword evidence="5" id="KW-0812">Transmembrane</keyword>
<dbReference type="Proteomes" id="UP000000536">
    <property type="component" value="Chromosome"/>
</dbReference>
<dbReference type="EnsemblBacteria" id="BAD84850">
    <property type="protein sequence ID" value="BAD84850"/>
    <property type="gene ID" value="TK0661"/>
</dbReference>
<dbReference type="KEGG" id="tko:TK0661"/>
<dbReference type="Gene3D" id="3.40.50.1980">
    <property type="entry name" value="Nitrogenase molybdenum iron protein domain"/>
    <property type="match status" value="1"/>
</dbReference>
<proteinExistence type="predicted"/>
<dbReference type="GO" id="GO:0046872">
    <property type="term" value="F:metal ion binding"/>
    <property type="evidence" value="ECO:0007669"/>
    <property type="project" value="UniProtKB-KW"/>
</dbReference>
<accession>Q5JEZ0</accession>